<name>A0A2J6PHB9_9HELO</name>
<feature type="non-terminal residue" evidence="2">
    <location>
        <position position="1"/>
    </location>
</feature>
<evidence type="ECO:0000313" key="3">
    <source>
        <dbReference type="Proteomes" id="UP000235672"/>
    </source>
</evidence>
<accession>A0A2J6PHB9</accession>
<gene>
    <name evidence="2" type="ORF">NA56DRAFT_528792</name>
</gene>
<sequence>SHDTSSAKYHISNISAFAAEVNKAAKAAFPNGGRSRYDSVNVCLMRWEQDELRVEPEVHRLDQKFQDYGFKTDRWLIPIRDSHLELLSKSIDLLRSADKDRNLFILYYGGHGRINTARQAEWFCGQGPDYASLDWSAIQSLFAKARSDVLILLDTCAAASSTMRSQYGTMEAIVACGFESRAPPPGEYSFTNTLIEVLDDWMNKRSFSASCLHAETLFQLKLKETKKGREGNKLEWCTTPIHINYSANSTFPGIELCRRNVLPAPEPQPTAQEMDRPSTFTDAMDLDFDDSNSAPSPLSDLTESRDFRTPHVLIKIGLEQNQGPMDVKQCLRWLESIPLLGKWAKIEGVYPSYSTLMIVSVPVSVWDMLPDHRACSFIGYVTGPNMISGVPFRD</sequence>
<dbReference type="Proteomes" id="UP000235672">
    <property type="component" value="Unassembled WGS sequence"/>
</dbReference>
<feature type="non-terminal residue" evidence="2">
    <location>
        <position position="394"/>
    </location>
</feature>
<dbReference type="STRING" id="1745343.A0A2J6PHB9"/>
<organism evidence="2 3">
    <name type="scientific">Hyaloscypha hepaticicola</name>
    <dbReference type="NCBI Taxonomy" id="2082293"/>
    <lineage>
        <taxon>Eukaryota</taxon>
        <taxon>Fungi</taxon>
        <taxon>Dikarya</taxon>
        <taxon>Ascomycota</taxon>
        <taxon>Pezizomycotina</taxon>
        <taxon>Leotiomycetes</taxon>
        <taxon>Helotiales</taxon>
        <taxon>Hyaloscyphaceae</taxon>
        <taxon>Hyaloscypha</taxon>
    </lineage>
</organism>
<dbReference type="AlphaFoldDB" id="A0A2J6PHB9"/>
<feature type="region of interest" description="Disordered" evidence="1">
    <location>
        <begin position="281"/>
        <end position="303"/>
    </location>
</feature>
<keyword evidence="3" id="KW-1185">Reference proteome</keyword>
<protein>
    <recommendedName>
        <fullName evidence="4">Caspase domain-containing protein</fullName>
    </recommendedName>
</protein>
<evidence type="ECO:0000256" key="1">
    <source>
        <dbReference type="SAM" id="MobiDB-lite"/>
    </source>
</evidence>
<proteinExistence type="predicted"/>
<reference evidence="2 3" key="1">
    <citation type="submission" date="2016-05" db="EMBL/GenBank/DDBJ databases">
        <title>A degradative enzymes factory behind the ericoid mycorrhizal symbiosis.</title>
        <authorList>
            <consortium name="DOE Joint Genome Institute"/>
            <person name="Martino E."/>
            <person name="Morin E."/>
            <person name="Grelet G."/>
            <person name="Kuo A."/>
            <person name="Kohler A."/>
            <person name="Daghino S."/>
            <person name="Barry K."/>
            <person name="Choi C."/>
            <person name="Cichocki N."/>
            <person name="Clum A."/>
            <person name="Copeland A."/>
            <person name="Hainaut M."/>
            <person name="Haridas S."/>
            <person name="Labutti K."/>
            <person name="Lindquist E."/>
            <person name="Lipzen A."/>
            <person name="Khouja H.-R."/>
            <person name="Murat C."/>
            <person name="Ohm R."/>
            <person name="Olson A."/>
            <person name="Spatafora J."/>
            <person name="Veneault-Fourrey C."/>
            <person name="Henrissat B."/>
            <person name="Grigoriev I."/>
            <person name="Martin F."/>
            <person name="Perotto S."/>
        </authorList>
    </citation>
    <scope>NUCLEOTIDE SEQUENCE [LARGE SCALE GENOMIC DNA]</scope>
    <source>
        <strain evidence="2 3">UAMH 7357</strain>
    </source>
</reference>
<evidence type="ECO:0008006" key="4">
    <source>
        <dbReference type="Google" id="ProtNLM"/>
    </source>
</evidence>
<dbReference type="OrthoDB" id="4760831at2759"/>
<feature type="compositionally biased region" description="Polar residues" evidence="1">
    <location>
        <begin position="291"/>
        <end position="301"/>
    </location>
</feature>
<evidence type="ECO:0000313" key="2">
    <source>
        <dbReference type="EMBL" id="PMD13403.1"/>
    </source>
</evidence>
<dbReference type="EMBL" id="KZ613532">
    <property type="protein sequence ID" value="PMD13403.1"/>
    <property type="molecule type" value="Genomic_DNA"/>
</dbReference>